<dbReference type="Proteomes" id="UP000078555">
    <property type="component" value="Unassembled WGS sequence"/>
</dbReference>
<evidence type="ECO:0000313" key="7">
    <source>
        <dbReference type="EMBL" id="SBT39140.1"/>
    </source>
</evidence>
<gene>
    <name evidence="7" type="ORF">POVWA1_039360</name>
    <name evidence="8" type="ORF">POVWA2_048360</name>
</gene>
<dbReference type="PANTHER" id="PTHR10293:SF72">
    <property type="entry name" value="MONOTHIOL GLUTAREDOXIN-S14, CHLOROPLASTIC"/>
    <property type="match status" value="1"/>
</dbReference>
<evidence type="ECO:0000256" key="5">
    <source>
        <dbReference type="ARBA" id="ARBA00023284"/>
    </source>
</evidence>
<dbReference type="AlphaFoldDB" id="A0A1A8Z5K5"/>
<name>A0A1A8Z5K5_PLAOA</name>
<keyword evidence="5" id="KW-0676">Redox-active center</keyword>
<evidence type="ECO:0000313" key="9">
    <source>
        <dbReference type="Proteomes" id="UP000078550"/>
    </source>
</evidence>
<keyword evidence="1" id="KW-0001">2Fe-2S</keyword>
<keyword evidence="10" id="KW-1185">Reference proteome</keyword>
<proteinExistence type="predicted"/>
<evidence type="ECO:0000256" key="2">
    <source>
        <dbReference type="ARBA" id="ARBA00022723"/>
    </source>
</evidence>
<dbReference type="GO" id="GO:0046872">
    <property type="term" value="F:metal ion binding"/>
    <property type="evidence" value="ECO:0007669"/>
    <property type="project" value="UniProtKB-KW"/>
</dbReference>
<dbReference type="CDD" id="cd03028">
    <property type="entry name" value="GRX_PICOT_like"/>
    <property type="match status" value="1"/>
</dbReference>
<dbReference type="Proteomes" id="UP000078550">
    <property type="component" value="Unassembled WGS sequence"/>
</dbReference>
<dbReference type="PANTHER" id="PTHR10293">
    <property type="entry name" value="GLUTAREDOXIN FAMILY MEMBER"/>
    <property type="match status" value="1"/>
</dbReference>
<dbReference type="PROSITE" id="PS51354">
    <property type="entry name" value="GLUTAREDOXIN_2"/>
    <property type="match status" value="1"/>
</dbReference>
<organism evidence="7 10">
    <name type="scientific">Plasmodium ovale wallikeri</name>
    <dbReference type="NCBI Taxonomy" id="864142"/>
    <lineage>
        <taxon>Eukaryota</taxon>
        <taxon>Sar</taxon>
        <taxon>Alveolata</taxon>
        <taxon>Apicomplexa</taxon>
        <taxon>Aconoidasida</taxon>
        <taxon>Haemosporida</taxon>
        <taxon>Plasmodiidae</taxon>
        <taxon>Plasmodium</taxon>
        <taxon>Plasmodium (Plasmodium)</taxon>
    </lineage>
</organism>
<evidence type="ECO:0000256" key="3">
    <source>
        <dbReference type="ARBA" id="ARBA00023004"/>
    </source>
</evidence>
<evidence type="ECO:0000256" key="4">
    <source>
        <dbReference type="ARBA" id="ARBA00023014"/>
    </source>
</evidence>
<dbReference type="InterPro" id="IPR033658">
    <property type="entry name" value="GRX_PICOT-like"/>
</dbReference>
<dbReference type="InterPro" id="IPR036249">
    <property type="entry name" value="Thioredoxin-like_sf"/>
</dbReference>
<feature type="domain" description="Glutaredoxin" evidence="6">
    <location>
        <begin position="155"/>
        <end position="219"/>
    </location>
</feature>
<dbReference type="Gene3D" id="3.40.30.10">
    <property type="entry name" value="Glutaredoxin"/>
    <property type="match status" value="1"/>
</dbReference>
<dbReference type="GO" id="GO:0051537">
    <property type="term" value="F:2 iron, 2 sulfur cluster binding"/>
    <property type="evidence" value="ECO:0007669"/>
    <property type="project" value="UniProtKB-KW"/>
</dbReference>
<keyword evidence="2" id="KW-0479">Metal-binding</keyword>
<accession>A0A1A8Z5K5</accession>
<dbReference type="InterPro" id="IPR004480">
    <property type="entry name" value="Monothiol_GRX-rel"/>
</dbReference>
<reference evidence="9 10" key="2">
    <citation type="submission" date="2016-05" db="EMBL/GenBank/DDBJ databases">
        <authorList>
            <person name="Naeem Raeece"/>
        </authorList>
    </citation>
    <scope>NUCLEOTIDE SEQUENCE [LARGE SCALE GENOMIC DNA]</scope>
</reference>
<dbReference type="InterPro" id="IPR002109">
    <property type="entry name" value="Glutaredoxin"/>
</dbReference>
<keyword evidence="4" id="KW-0411">Iron-sulfur</keyword>
<dbReference type="FunFam" id="3.40.30.10:FF:000012">
    <property type="entry name" value="Monothiol glutaredoxin"/>
    <property type="match status" value="1"/>
</dbReference>
<evidence type="ECO:0000256" key="1">
    <source>
        <dbReference type="ARBA" id="ARBA00022714"/>
    </source>
</evidence>
<evidence type="ECO:0000259" key="6">
    <source>
        <dbReference type="Pfam" id="PF00462"/>
    </source>
</evidence>
<dbReference type="SUPFAM" id="SSF52833">
    <property type="entry name" value="Thioredoxin-like"/>
    <property type="match status" value="1"/>
</dbReference>
<evidence type="ECO:0000313" key="10">
    <source>
        <dbReference type="Proteomes" id="UP000078555"/>
    </source>
</evidence>
<dbReference type="EMBL" id="FLRE01000173">
    <property type="protein sequence ID" value="SBT44623.1"/>
    <property type="molecule type" value="Genomic_DNA"/>
</dbReference>
<evidence type="ECO:0000313" key="8">
    <source>
        <dbReference type="EMBL" id="SBT44623.1"/>
    </source>
</evidence>
<protein>
    <submittedName>
        <fullName evidence="7">Glutaredoxin-like protein (GLP2)</fullName>
    </submittedName>
</protein>
<sequence length="245" mass="27787">MSLLSFYTGKKKKKKMNVIKEVEKGKYVGEDGLKLFYSNDSNAKEYNAHMDVLNAIAEDYAQVSIFIINKEISSSENGKCGSSSTGGYTFELYENSQLLKSFVNCAVGTVTAFLRKHIALEGTNRKMGENSEGNEKEDEEDTVKKIENLLKSEKIILFMKGSKTFPQCRFSNAVVYILNSLKIKYSTYNILDDDDVRSQLKIYSNWPTYPQLYINGELIGGHDIIKSMYDSNELKGLIPQDCFEE</sequence>
<dbReference type="Pfam" id="PF00462">
    <property type="entry name" value="Glutaredoxin"/>
    <property type="match status" value="1"/>
</dbReference>
<reference evidence="7" key="1">
    <citation type="submission" date="2016-05" db="EMBL/GenBank/DDBJ databases">
        <authorList>
            <person name="Lavstsen T."/>
            <person name="Jespersen J.S."/>
        </authorList>
    </citation>
    <scope>NUCLEOTIDE SEQUENCE [LARGE SCALE GENOMIC DNA]</scope>
</reference>
<dbReference type="EMBL" id="FLRD01000110">
    <property type="protein sequence ID" value="SBT39140.1"/>
    <property type="molecule type" value="Genomic_DNA"/>
</dbReference>
<dbReference type="NCBIfam" id="TIGR00365">
    <property type="entry name" value="Grx4 family monothiol glutaredoxin"/>
    <property type="match status" value="1"/>
</dbReference>
<keyword evidence="3" id="KW-0408">Iron</keyword>